<dbReference type="Proteomes" id="UP000187074">
    <property type="component" value="Unassembled WGS sequence"/>
</dbReference>
<organism evidence="1 2">
    <name type="scientific">Paenibacillus lautus</name>
    <name type="common">Bacillus lautus</name>
    <dbReference type="NCBI Taxonomy" id="1401"/>
    <lineage>
        <taxon>Bacteria</taxon>
        <taxon>Bacillati</taxon>
        <taxon>Bacillota</taxon>
        <taxon>Bacilli</taxon>
        <taxon>Bacillales</taxon>
        <taxon>Paenibacillaceae</taxon>
        <taxon>Paenibacillus</taxon>
    </lineage>
</organism>
<evidence type="ECO:0000313" key="2">
    <source>
        <dbReference type="Proteomes" id="UP000187074"/>
    </source>
</evidence>
<dbReference type="RefSeq" id="WP_074961828.1">
    <property type="nucleotide sequence ID" value="NZ_BOSB01000001.1"/>
</dbReference>
<name>A0A1R1AVM4_PAELA</name>
<dbReference type="OrthoDB" id="2928696at2"/>
<dbReference type="AlphaFoldDB" id="A0A1R1AVM4"/>
<gene>
    <name evidence="1" type="ORF">BK123_25115</name>
</gene>
<comment type="caution">
    <text evidence="1">The sequence shown here is derived from an EMBL/GenBank/DDBJ whole genome shotgun (WGS) entry which is preliminary data.</text>
</comment>
<reference evidence="1 2" key="1">
    <citation type="submission" date="2016-11" db="EMBL/GenBank/DDBJ databases">
        <title>Paenibacillus species isolates.</title>
        <authorList>
            <person name="Beno S.M."/>
        </authorList>
    </citation>
    <scope>NUCLEOTIDE SEQUENCE [LARGE SCALE GENOMIC DNA]</scope>
    <source>
        <strain evidence="1 2">FSL F4-0100</strain>
    </source>
</reference>
<proteinExistence type="predicted"/>
<sequence length="61" mass="6738">MAKQKRGKSLWNLPTRARGTCPVCKSTRTKLLYPRTKSDGTALKVCKRCDGASQERVDAAV</sequence>
<dbReference type="EMBL" id="MRTF01000009">
    <property type="protein sequence ID" value="OME89657.1"/>
    <property type="molecule type" value="Genomic_DNA"/>
</dbReference>
<evidence type="ECO:0000313" key="1">
    <source>
        <dbReference type="EMBL" id="OME89657.1"/>
    </source>
</evidence>
<protein>
    <submittedName>
        <fullName evidence="1">Uncharacterized protein</fullName>
    </submittedName>
</protein>
<dbReference type="GeneID" id="72767848"/>
<accession>A0A1R1AVM4</accession>